<evidence type="ECO:0000313" key="2">
    <source>
        <dbReference type="Proteomes" id="UP000183832"/>
    </source>
</evidence>
<protein>
    <submittedName>
        <fullName evidence="1">CLUMA_CG015560, isoform A</fullName>
    </submittedName>
</protein>
<name>A0A1J1IPG8_9DIPT</name>
<sequence>MCALHNGLPLVIHKNSTDIEDCIDRVMLLLSAATNKLKSTKHRKANSTKVILNVVIQQQTQKL</sequence>
<dbReference type="EMBL" id="CVRI01000057">
    <property type="protein sequence ID" value="CRL02119.1"/>
    <property type="molecule type" value="Genomic_DNA"/>
</dbReference>
<organism evidence="1 2">
    <name type="scientific">Clunio marinus</name>
    <dbReference type="NCBI Taxonomy" id="568069"/>
    <lineage>
        <taxon>Eukaryota</taxon>
        <taxon>Metazoa</taxon>
        <taxon>Ecdysozoa</taxon>
        <taxon>Arthropoda</taxon>
        <taxon>Hexapoda</taxon>
        <taxon>Insecta</taxon>
        <taxon>Pterygota</taxon>
        <taxon>Neoptera</taxon>
        <taxon>Endopterygota</taxon>
        <taxon>Diptera</taxon>
        <taxon>Nematocera</taxon>
        <taxon>Chironomoidea</taxon>
        <taxon>Chironomidae</taxon>
        <taxon>Clunio</taxon>
    </lineage>
</organism>
<keyword evidence="2" id="KW-1185">Reference proteome</keyword>
<dbReference type="AlphaFoldDB" id="A0A1J1IPG8"/>
<gene>
    <name evidence="1" type="ORF">CLUMA_CG015560</name>
</gene>
<dbReference type="Proteomes" id="UP000183832">
    <property type="component" value="Unassembled WGS sequence"/>
</dbReference>
<proteinExistence type="predicted"/>
<accession>A0A1J1IPG8</accession>
<reference evidence="1 2" key="1">
    <citation type="submission" date="2015-04" db="EMBL/GenBank/DDBJ databases">
        <authorList>
            <person name="Syromyatnikov M.Y."/>
            <person name="Popov V.N."/>
        </authorList>
    </citation>
    <scope>NUCLEOTIDE SEQUENCE [LARGE SCALE GENOMIC DNA]</scope>
</reference>
<evidence type="ECO:0000313" key="1">
    <source>
        <dbReference type="EMBL" id="CRL02119.1"/>
    </source>
</evidence>